<feature type="active site" description="Charge relay system" evidence="5">
    <location>
        <position position="387"/>
    </location>
</feature>
<comment type="caution">
    <text evidence="9">The sequence shown here is derived from an EMBL/GenBank/DDBJ whole genome shotgun (WGS) entry which is preliminary data.</text>
</comment>
<evidence type="ECO:0000259" key="8">
    <source>
        <dbReference type="Pfam" id="PF00082"/>
    </source>
</evidence>
<evidence type="ECO:0000256" key="5">
    <source>
        <dbReference type="PROSITE-ProRule" id="PRU01240"/>
    </source>
</evidence>
<evidence type="ECO:0000256" key="6">
    <source>
        <dbReference type="SAM" id="MobiDB-lite"/>
    </source>
</evidence>
<keyword evidence="2 5" id="KW-0645">Protease</keyword>
<dbReference type="PROSITE" id="PS51892">
    <property type="entry name" value="SUBTILASE"/>
    <property type="match status" value="1"/>
</dbReference>
<dbReference type="Proteomes" id="UP001499988">
    <property type="component" value="Unassembled WGS sequence"/>
</dbReference>
<organism evidence="9 10">
    <name type="scientific">Ferrimonas pelagia</name>
    <dbReference type="NCBI Taxonomy" id="1177826"/>
    <lineage>
        <taxon>Bacteria</taxon>
        <taxon>Pseudomonadati</taxon>
        <taxon>Pseudomonadota</taxon>
        <taxon>Gammaproteobacteria</taxon>
        <taxon>Alteromonadales</taxon>
        <taxon>Ferrimonadaceae</taxon>
        <taxon>Ferrimonas</taxon>
    </lineage>
</organism>
<comment type="similarity">
    <text evidence="1 5">Belongs to the peptidase S8 family.</text>
</comment>
<evidence type="ECO:0000313" key="10">
    <source>
        <dbReference type="Proteomes" id="UP001499988"/>
    </source>
</evidence>
<evidence type="ECO:0000256" key="2">
    <source>
        <dbReference type="ARBA" id="ARBA00022670"/>
    </source>
</evidence>
<dbReference type="InterPro" id="IPR036852">
    <property type="entry name" value="Peptidase_S8/S53_dom_sf"/>
</dbReference>
<feature type="active site" description="Charge relay system" evidence="5">
    <location>
        <position position="231"/>
    </location>
</feature>
<dbReference type="Pfam" id="PF00082">
    <property type="entry name" value="Peptidase_S8"/>
    <property type="match status" value="1"/>
</dbReference>
<evidence type="ECO:0000256" key="7">
    <source>
        <dbReference type="SAM" id="SignalP"/>
    </source>
</evidence>
<evidence type="ECO:0000256" key="4">
    <source>
        <dbReference type="ARBA" id="ARBA00022825"/>
    </source>
</evidence>
<dbReference type="InterPro" id="IPR015500">
    <property type="entry name" value="Peptidase_S8_subtilisin-rel"/>
</dbReference>
<keyword evidence="10" id="KW-1185">Reference proteome</keyword>
<feature type="active site" description="Charge relay system" evidence="5">
    <location>
        <position position="194"/>
    </location>
</feature>
<evidence type="ECO:0000256" key="3">
    <source>
        <dbReference type="ARBA" id="ARBA00022801"/>
    </source>
</evidence>
<protein>
    <submittedName>
        <fullName evidence="9">S8/S53 family peptidase</fullName>
    </submittedName>
</protein>
<keyword evidence="7" id="KW-0732">Signal</keyword>
<dbReference type="Gene3D" id="3.40.50.200">
    <property type="entry name" value="Peptidase S8/S53 domain"/>
    <property type="match status" value="1"/>
</dbReference>
<feature type="signal peptide" evidence="7">
    <location>
        <begin position="1"/>
        <end position="36"/>
    </location>
</feature>
<feature type="region of interest" description="Disordered" evidence="6">
    <location>
        <begin position="350"/>
        <end position="382"/>
    </location>
</feature>
<dbReference type="InterPro" id="IPR000209">
    <property type="entry name" value="Peptidase_S8/S53_dom"/>
</dbReference>
<evidence type="ECO:0000256" key="1">
    <source>
        <dbReference type="ARBA" id="ARBA00011073"/>
    </source>
</evidence>
<dbReference type="InterPro" id="IPR023827">
    <property type="entry name" value="Peptidase_S8_Asp-AS"/>
</dbReference>
<dbReference type="PROSITE" id="PS00136">
    <property type="entry name" value="SUBTILASE_ASP"/>
    <property type="match status" value="1"/>
</dbReference>
<evidence type="ECO:0000313" key="9">
    <source>
        <dbReference type="EMBL" id="GAA4875110.1"/>
    </source>
</evidence>
<dbReference type="PRINTS" id="PR00723">
    <property type="entry name" value="SUBTILISIN"/>
</dbReference>
<reference evidence="10" key="1">
    <citation type="journal article" date="2019" name="Int. J. Syst. Evol. Microbiol.">
        <title>The Global Catalogue of Microorganisms (GCM) 10K type strain sequencing project: providing services to taxonomists for standard genome sequencing and annotation.</title>
        <authorList>
            <consortium name="The Broad Institute Genomics Platform"/>
            <consortium name="The Broad Institute Genome Sequencing Center for Infectious Disease"/>
            <person name="Wu L."/>
            <person name="Ma J."/>
        </authorList>
    </citation>
    <scope>NUCLEOTIDE SEQUENCE [LARGE SCALE GENOMIC DNA]</scope>
    <source>
        <strain evidence="10">JCM 18401</strain>
    </source>
</reference>
<name>A0ABP9EDZ9_9GAMM</name>
<feature type="chain" id="PRO_5045393478" evidence="7">
    <location>
        <begin position="37"/>
        <end position="427"/>
    </location>
</feature>
<proteinExistence type="inferred from homology"/>
<keyword evidence="3 5" id="KW-0378">Hydrolase</keyword>
<dbReference type="SUPFAM" id="SSF52743">
    <property type="entry name" value="Subtilisin-like"/>
    <property type="match status" value="1"/>
</dbReference>
<sequence>MWTVNNTIRNTSPLADHCRRGLLALLIFSHSSALFANSAEPFRNLKQQWPVQVETLWHTDPQTIRLSTGSLQVQFNGSVLLKAPAQATPEQVIKWCQCLPAEPIQQLYLGHSFSYFRLTLLQDEGTQALQRLQQQKAITLLQPDLLQLSWQPNSAAERPIGTSAEPPSVNTQIIQPSEPVESNLAEGITIAVIDDGFRLNHAELSELRVAFSFDVTQGNWDPSPKHRRERHGNLVLGLLGAKHDSQAPEGLAPDADYVLIRQPDSWTSNTLISLQLAKLAGADIINNSWHTHHLLEPIADVVADLRQHGRSGKGIPVVFAAGNQAQLLQPNEHEASLTTALVIGASASDGSPMDYSNQGPSIDAWFNDDQSQSLGRGKRTRRFSGTSAAAAKASGWLAQQLSADPTLTVEELEQRLKQSQASVQSIR</sequence>
<keyword evidence="4 5" id="KW-0720">Serine protease</keyword>
<dbReference type="PANTHER" id="PTHR43806">
    <property type="entry name" value="PEPTIDASE S8"/>
    <property type="match status" value="1"/>
</dbReference>
<gene>
    <name evidence="9" type="ORF">GCM10023333_05380</name>
</gene>
<accession>A0ABP9EDZ9</accession>
<dbReference type="PANTHER" id="PTHR43806:SF11">
    <property type="entry name" value="CEREVISIN-RELATED"/>
    <property type="match status" value="1"/>
</dbReference>
<feature type="domain" description="Peptidase S8/S53" evidence="8">
    <location>
        <begin position="186"/>
        <end position="420"/>
    </location>
</feature>
<dbReference type="InterPro" id="IPR050131">
    <property type="entry name" value="Peptidase_S8_subtilisin-like"/>
</dbReference>
<dbReference type="EMBL" id="BAABJZ010000006">
    <property type="protein sequence ID" value="GAA4875110.1"/>
    <property type="molecule type" value="Genomic_DNA"/>
</dbReference>